<dbReference type="EMBL" id="BLPG01000001">
    <property type="protein sequence ID" value="GFJ93407.1"/>
    <property type="molecule type" value="Genomic_DNA"/>
</dbReference>
<dbReference type="Proteomes" id="UP000482960">
    <property type="component" value="Unassembled WGS sequence"/>
</dbReference>
<proteinExistence type="predicted"/>
<gene>
    <name evidence="1" type="ORF">Prum_070490</name>
</gene>
<reference evidence="1 2" key="1">
    <citation type="submission" date="2020-03" db="EMBL/GenBank/DDBJ databases">
        <title>Whole genome shotgun sequence of Phytohabitans rumicis NBRC 108638.</title>
        <authorList>
            <person name="Komaki H."/>
            <person name="Tamura T."/>
        </authorList>
    </citation>
    <scope>NUCLEOTIDE SEQUENCE [LARGE SCALE GENOMIC DNA]</scope>
    <source>
        <strain evidence="1 2">NBRC 108638</strain>
    </source>
</reference>
<organism evidence="1 2">
    <name type="scientific">Phytohabitans rumicis</name>
    <dbReference type="NCBI Taxonomy" id="1076125"/>
    <lineage>
        <taxon>Bacteria</taxon>
        <taxon>Bacillati</taxon>
        <taxon>Actinomycetota</taxon>
        <taxon>Actinomycetes</taxon>
        <taxon>Micromonosporales</taxon>
        <taxon>Micromonosporaceae</taxon>
    </lineage>
</organism>
<keyword evidence="2" id="KW-1185">Reference proteome</keyword>
<comment type="caution">
    <text evidence="1">The sequence shown here is derived from an EMBL/GenBank/DDBJ whole genome shotgun (WGS) entry which is preliminary data.</text>
</comment>
<dbReference type="AlphaFoldDB" id="A0A6V8LH46"/>
<reference evidence="1 2" key="2">
    <citation type="submission" date="2020-03" db="EMBL/GenBank/DDBJ databases">
        <authorList>
            <person name="Ichikawa N."/>
            <person name="Kimura A."/>
            <person name="Kitahashi Y."/>
            <person name="Uohara A."/>
        </authorList>
    </citation>
    <scope>NUCLEOTIDE SEQUENCE [LARGE SCALE GENOMIC DNA]</scope>
    <source>
        <strain evidence="1 2">NBRC 108638</strain>
    </source>
</reference>
<protein>
    <submittedName>
        <fullName evidence="1">Uncharacterized protein</fullName>
    </submittedName>
</protein>
<evidence type="ECO:0000313" key="2">
    <source>
        <dbReference type="Proteomes" id="UP000482960"/>
    </source>
</evidence>
<evidence type="ECO:0000313" key="1">
    <source>
        <dbReference type="EMBL" id="GFJ93407.1"/>
    </source>
</evidence>
<sequence length="101" mass="11367">MRNPLGFEAPDGRYNSDSWEAVAETRPQLKKIGDLRKLRVMQGSSLSLSWGLSAGRDFPSSMRKNYYLARMELAPVGRWSGNSLREVKSATPAVLDTYCRL</sequence>
<accession>A0A6V8LH46</accession>
<name>A0A6V8LH46_9ACTN</name>